<sequence length="97" mass="10525">MSPLKAVAPDGTFSTGPDTTERLLTPGEVARIFGVDPKTVNRWALTGKIPSVRTPSNQRRYRETDIKALLNASPVVVRTLQGDERPGDMATGIPRLP</sequence>
<dbReference type="Pfam" id="PF12728">
    <property type="entry name" value="HTH_17"/>
    <property type="match status" value="1"/>
</dbReference>
<name>A0ABV8ETX6_9ACTN</name>
<dbReference type="InterPro" id="IPR048048">
    <property type="entry name" value="BldC-like"/>
</dbReference>
<dbReference type="PROSITE" id="PS50937">
    <property type="entry name" value="HTH_MERR_2"/>
    <property type="match status" value="1"/>
</dbReference>
<evidence type="ECO:0000313" key="4">
    <source>
        <dbReference type="Proteomes" id="UP001595698"/>
    </source>
</evidence>
<dbReference type="InterPro" id="IPR009061">
    <property type="entry name" value="DNA-bd_dom_put_sf"/>
</dbReference>
<organism evidence="3 4">
    <name type="scientific">Streptosporangium jomthongense</name>
    <dbReference type="NCBI Taxonomy" id="1193683"/>
    <lineage>
        <taxon>Bacteria</taxon>
        <taxon>Bacillati</taxon>
        <taxon>Actinomycetota</taxon>
        <taxon>Actinomycetes</taxon>
        <taxon>Streptosporangiales</taxon>
        <taxon>Streptosporangiaceae</taxon>
        <taxon>Streptosporangium</taxon>
    </lineage>
</organism>
<gene>
    <name evidence="3" type="ORF">ACFOYY_06765</name>
</gene>
<dbReference type="Gene3D" id="1.10.1660.10">
    <property type="match status" value="1"/>
</dbReference>
<dbReference type="CDD" id="cd04762">
    <property type="entry name" value="HTH_MerR-trunc"/>
    <property type="match status" value="1"/>
</dbReference>
<dbReference type="InterPro" id="IPR041657">
    <property type="entry name" value="HTH_17"/>
</dbReference>
<dbReference type="RefSeq" id="WP_352011133.1">
    <property type="nucleotide sequence ID" value="NZ_JBHSBC010000004.1"/>
</dbReference>
<dbReference type="SUPFAM" id="SSF46955">
    <property type="entry name" value="Putative DNA-binding domain"/>
    <property type="match status" value="1"/>
</dbReference>
<keyword evidence="4" id="KW-1185">Reference proteome</keyword>
<evidence type="ECO:0000259" key="2">
    <source>
        <dbReference type="PROSITE" id="PS50937"/>
    </source>
</evidence>
<reference evidence="4" key="1">
    <citation type="journal article" date="2019" name="Int. J. Syst. Evol. Microbiol.">
        <title>The Global Catalogue of Microorganisms (GCM) 10K type strain sequencing project: providing services to taxonomists for standard genome sequencing and annotation.</title>
        <authorList>
            <consortium name="The Broad Institute Genomics Platform"/>
            <consortium name="The Broad Institute Genome Sequencing Center for Infectious Disease"/>
            <person name="Wu L."/>
            <person name="Ma J."/>
        </authorList>
    </citation>
    <scope>NUCLEOTIDE SEQUENCE [LARGE SCALE GENOMIC DNA]</scope>
    <source>
        <strain evidence="4">TBRC 7912</strain>
    </source>
</reference>
<dbReference type="InterPro" id="IPR000551">
    <property type="entry name" value="MerR-type_HTH_dom"/>
</dbReference>
<dbReference type="EMBL" id="JBHSBC010000004">
    <property type="protein sequence ID" value="MFC3979812.1"/>
    <property type="molecule type" value="Genomic_DNA"/>
</dbReference>
<dbReference type="NCBIfam" id="NF033787">
    <property type="entry name" value="HTH_BldC"/>
    <property type="match status" value="1"/>
</dbReference>
<proteinExistence type="predicted"/>
<feature type="region of interest" description="Disordered" evidence="1">
    <location>
        <begin position="1"/>
        <end position="22"/>
    </location>
</feature>
<protein>
    <submittedName>
        <fullName evidence="3">BldC family transcriptional regulator</fullName>
    </submittedName>
</protein>
<evidence type="ECO:0000313" key="3">
    <source>
        <dbReference type="EMBL" id="MFC3979812.1"/>
    </source>
</evidence>
<accession>A0ABV8ETX6</accession>
<evidence type="ECO:0000256" key="1">
    <source>
        <dbReference type="SAM" id="MobiDB-lite"/>
    </source>
</evidence>
<comment type="caution">
    <text evidence="3">The sequence shown here is derived from an EMBL/GenBank/DDBJ whole genome shotgun (WGS) entry which is preliminary data.</text>
</comment>
<dbReference type="Proteomes" id="UP001595698">
    <property type="component" value="Unassembled WGS sequence"/>
</dbReference>
<feature type="domain" description="HTH merR-type" evidence="2">
    <location>
        <begin position="23"/>
        <end position="70"/>
    </location>
</feature>